<keyword evidence="2" id="KW-0418">Kinase</keyword>
<comment type="caution">
    <text evidence="2">The sequence shown here is derived from an EMBL/GenBank/DDBJ whole genome shotgun (WGS) entry which is preliminary data.</text>
</comment>
<evidence type="ECO:0000259" key="1">
    <source>
        <dbReference type="Pfam" id="PF01636"/>
    </source>
</evidence>
<dbReference type="Pfam" id="PF13671">
    <property type="entry name" value="AAA_33"/>
    <property type="match status" value="1"/>
</dbReference>
<sequence>MPAAAQDEIIAFLSTPAAYGAAGVVQRIDTHVSALFLADERAYKLKRAVRLPFLDFSTLAAREAACRAELAVNRRTAPTLYLGLAAVVRRADGGLALAGEDDPGPVVDWLVVMRRFGQDGLFDRLAPAGAIPREEAEALADGIAAFHEAAPPRPGWGGAAGLARTLESNHACFLDHAAEGTFGHDAVRDLMAQSRASLAAQAALLDRRRDQGLVRHCHGDLHLGNICRFEGRPLLFDAIEFNEEFAFIDVLYDLAFLLMDLWARGLRDLASWIFNRYLENRPDLEGLAALPLMLSMRAAIRAHISAEMARGAAAAEAEALRARAHRYFSLARRFLAPPPPRLVAVGGFSGSGKSRLARDLAPLLGAAPGAVVLRTDVIRKRLAGVETLTRLPPEGYSAEMSARTYAGQAALAARALAAGQAVVADAVFAAPAQRAGIEAAAAQAGVPFDGLWLEADPAVMRRRIEGRKRNASDATAAVLERQLAQGPGPLAWRRQDSSGSKAETFNNALGKLGLSVADAEGHNEVG</sequence>
<dbReference type="PANTHER" id="PTHR43883:SF1">
    <property type="entry name" value="GLUCONOKINASE"/>
    <property type="match status" value="1"/>
</dbReference>
<dbReference type="EC" id="2.7.4.23" evidence="2"/>
<keyword evidence="2" id="KW-0808">Transferase</keyword>
<dbReference type="InterPro" id="IPR027417">
    <property type="entry name" value="P-loop_NTPase"/>
</dbReference>
<dbReference type="SUPFAM" id="SSF56112">
    <property type="entry name" value="Protein kinase-like (PK-like)"/>
    <property type="match status" value="1"/>
</dbReference>
<dbReference type="InterPro" id="IPR052732">
    <property type="entry name" value="Cell-binding_unc_protein"/>
</dbReference>
<evidence type="ECO:0000313" key="2">
    <source>
        <dbReference type="EMBL" id="OIQ94479.1"/>
    </source>
</evidence>
<dbReference type="SUPFAM" id="SSF52540">
    <property type="entry name" value="P-loop containing nucleoside triphosphate hydrolases"/>
    <property type="match status" value="1"/>
</dbReference>
<name>A0A1J5RR79_9ZZZZ</name>
<dbReference type="Pfam" id="PF01636">
    <property type="entry name" value="APH"/>
    <property type="match status" value="1"/>
</dbReference>
<dbReference type="Gene3D" id="3.40.50.300">
    <property type="entry name" value="P-loop containing nucleotide triphosphate hydrolases"/>
    <property type="match status" value="1"/>
</dbReference>
<dbReference type="GO" id="GO:0033863">
    <property type="term" value="F:ribose 1,5-bisphosphate phosphokinase activity"/>
    <property type="evidence" value="ECO:0007669"/>
    <property type="project" value="UniProtKB-EC"/>
</dbReference>
<feature type="domain" description="Aminoglycoside phosphotransferase" evidence="1">
    <location>
        <begin position="125"/>
        <end position="283"/>
    </location>
</feature>
<dbReference type="AlphaFoldDB" id="A0A1J5RR79"/>
<protein>
    <submittedName>
        <fullName evidence="2">Ribose 1,5-bisphosphate phosphokinase PhnN</fullName>
        <ecNumber evidence="2">2.7.4.23</ecNumber>
    </submittedName>
</protein>
<dbReference type="InterPro" id="IPR002575">
    <property type="entry name" value="Aminoglycoside_PTrfase"/>
</dbReference>
<dbReference type="InterPro" id="IPR011009">
    <property type="entry name" value="Kinase-like_dom_sf"/>
</dbReference>
<gene>
    <name evidence="2" type="primary">phnN_2</name>
    <name evidence="2" type="ORF">GALL_235290</name>
</gene>
<dbReference type="EMBL" id="MLJW01000185">
    <property type="protein sequence ID" value="OIQ94479.1"/>
    <property type="molecule type" value="Genomic_DNA"/>
</dbReference>
<reference evidence="2" key="1">
    <citation type="submission" date="2016-10" db="EMBL/GenBank/DDBJ databases">
        <title>Sequence of Gallionella enrichment culture.</title>
        <authorList>
            <person name="Poehlein A."/>
            <person name="Muehling M."/>
            <person name="Daniel R."/>
        </authorList>
    </citation>
    <scope>NUCLEOTIDE SEQUENCE</scope>
</reference>
<proteinExistence type="predicted"/>
<organism evidence="2">
    <name type="scientific">mine drainage metagenome</name>
    <dbReference type="NCBI Taxonomy" id="410659"/>
    <lineage>
        <taxon>unclassified sequences</taxon>
        <taxon>metagenomes</taxon>
        <taxon>ecological metagenomes</taxon>
    </lineage>
</organism>
<accession>A0A1J5RR79</accession>
<dbReference type="PANTHER" id="PTHR43883">
    <property type="entry name" value="SLR0207 PROTEIN"/>
    <property type="match status" value="1"/>
</dbReference>